<dbReference type="PROSITE" id="PS51118">
    <property type="entry name" value="HTH_HXLR"/>
    <property type="match status" value="1"/>
</dbReference>
<gene>
    <name evidence="5" type="ORF">LS71_007850</name>
</gene>
<evidence type="ECO:0000256" key="2">
    <source>
        <dbReference type="ARBA" id="ARBA00023125"/>
    </source>
</evidence>
<dbReference type="InterPro" id="IPR036390">
    <property type="entry name" value="WH_DNA-bd_sf"/>
</dbReference>
<dbReference type="Pfam" id="PF01638">
    <property type="entry name" value="HxlR"/>
    <property type="match status" value="1"/>
</dbReference>
<name>A0A4U8TAN6_9HELI</name>
<evidence type="ECO:0000313" key="6">
    <source>
        <dbReference type="Proteomes" id="UP000029733"/>
    </source>
</evidence>
<evidence type="ECO:0000256" key="1">
    <source>
        <dbReference type="ARBA" id="ARBA00023015"/>
    </source>
</evidence>
<dbReference type="SUPFAM" id="SSF46785">
    <property type="entry name" value="Winged helix' DNA-binding domain"/>
    <property type="match status" value="1"/>
</dbReference>
<evidence type="ECO:0000256" key="3">
    <source>
        <dbReference type="ARBA" id="ARBA00023163"/>
    </source>
</evidence>
<keyword evidence="3" id="KW-0804">Transcription</keyword>
<dbReference type="EMBL" id="JRPR02000007">
    <property type="protein sequence ID" value="TLD95747.1"/>
    <property type="molecule type" value="Genomic_DNA"/>
</dbReference>
<comment type="caution">
    <text evidence="5">The sequence shown here is derived from an EMBL/GenBank/DDBJ whole genome shotgun (WGS) entry which is preliminary data.</text>
</comment>
<accession>A0A4U8TAN6</accession>
<keyword evidence="6" id="KW-1185">Reference proteome</keyword>
<proteinExistence type="predicted"/>
<dbReference type="STRING" id="1677920.LS71_02655"/>
<dbReference type="Gene3D" id="1.10.10.10">
    <property type="entry name" value="Winged helix-like DNA-binding domain superfamily/Winged helix DNA-binding domain"/>
    <property type="match status" value="1"/>
</dbReference>
<organism evidence="5 6">
    <name type="scientific">Helicobacter jaachi</name>
    <dbReference type="NCBI Taxonomy" id="1677920"/>
    <lineage>
        <taxon>Bacteria</taxon>
        <taxon>Pseudomonadati</taxon>
        <taxon>Campylobacterota</taxon>
        <taxon>Epsilonproteobacteria</taxon>
        <taxon>Campylobacterales</taxon>
        <taxon>Helicobacteraceae</taxon>
        <taxon>Helicobacter</taxon>
    </lineage>
</organism>
<feature type="domain" description="HTH hxlR-type" evidence="4">
    <location>
        <begin position="25"/>
        <end position="123"/>
    </location>
</feature>
<dbReference type="PANTHER" id="PTHR33204:SF29">
    <property type="entry name" value="TRANSCRIPTIONAL REGULATOR"/>
    <property type="match status" value="1"/>
</dbReference>
<keyword evidence="1" id="KW-0805">Transcription regulation</keyword>
<evidence type="ECO:0000259" key="4">
    <source>
        <dbReference type="PROSITE" id="PS51118"/>
    </source>
</evidence>
<dbReference type="PANTHER" id="PTHR33204">
    <property type="entry name" value="TRANSCRIPTIONAL REGULATOR, MARR FAMILY"/>
    <property type="match status" value="1"/>
</dbReference>
<dbReference type="GO" id="GO:0003677">
    <property type="term" value="F:DNA binding"/>
    <property type="evidence" value="ECO:0007669"/>
    <property type="project" value="UniProtKB-KW"/>
</dbReference>
<dbReference type="RefSeq" id="WP_052057875.1">
    <property type="nucleotide sequence ID" value="NZ_JRPR02000007.1"/>
</dbReference>
<dbReference type="Proteomes" id="UP000029733">
    <property type="component" value="Unassembled WGS sequence"/>
</dbReference>
<dbReference type="AlphaFoldDB" id="A0A4U8TAN6"/>
<dbReference type="OrthoDB" id="9800350at2"/>
<evidence type="ECO:0000313" key="5">
    <source>
        <dbReference type="EMBL" id="TLD95747.1"/>
    </source>
</evidence>
<keyword evidence="2" id="KW-0238">DNA-binding</keyword>
<dbReference type="InterPro" id="IPR036388">
    <property type="entry name" value="WH-like_DNA-bd_sf"/>
</dbReference>
<protein>
    <submittedName>
        <fullName evidence="5">Transcriptional regulator</fullName>
    </submittedName>
</protein>
<reference evidence="5 6" key="1">
    <citation type="journal article" date="2014" name="Genome Announc.">
        <title>Draft genome sequences of eight enterohepatic helicobacter species isolated from both laboratory and wild rodents.</title>
        <authorList>
            <person name="Sheh A."/>
            <person name="Shen Z."/>
            <person name="Fox J.G."/>
        </authorList>
    </citation>
    <scope>NUCLEOTIDE SEQUENCE [LARGE SCALE GENOMIC DNA]</scope>
    <source>
        <strain evidence="5 6">MIT 09-6949</strain>
    </source>
</reference>
<dbReference type="InterPro" id="IPR002577">
    <property type="entry name" value="HTH_HxlR"/>
</dbReference>
<sequence>MTNAQNDTLDSIKFNCQNAKCLQETPFAYTLSLIAGKYKMSILYCLFRGEVVRYNEMKRYLQGVSFKTLTNALRELENDNLIIRTEYPQIPPRVEYSLSQRGKSLIPILDAMCEWGKDHYTKA</sequence>